<dbReference type="EMBL" id="CAJNJA010011277">
    <property type="protein sequence ID" value="CAE7269642.1"/>
    <property type="molecule type" value="Genomic_DNA"/>
</dbReference>
<accession>A0A812MWJ4</accession>
<protein>
    <recommendedName>
        <fullName evidence="4">Oxidoreductase</fullName>
    </recommendedName>
</protein>
<keyword evidence="3" id="KW-1185">Reference proteome</keyword>
<dbReference type="OrthoDB" id="191139at2759"/>
<dbReference type="Proteomes" id="UP000601435">
    <property type="component" value="Unassembled WGS sequence"/>
</dbReference>
<organism evidence="2 3">
    <name type="scientific">Symbiodinium necroappetens</name>
    <dbReference type="NCBI Taxonomy" id="1628268"/>
    <lineage>
        <taxon>Eukaryota</taxon>
        <taxon>Sar</taxon>
        <taxon>Alveolata</taxon>
        <taxon>Dinophyceae</taxon>
        <taxon>Suessiales</taxon>
        <taxon>Symbiodiniaceae</taxon>
        <taxon>Symbiodinium</taxon>
    </lineage>
</organism>
<evidence type="ECO:0000313" key="3">
    <source>
        <dbReference type="Proteomes" id="UP000601435"/>
    </source>
</evidence>
<evidence type="ECO:0008006" key="4">
    <source>
        <dbReference type="Google" id="ProtNLM"/>
    </source>
</evidence>
<feature type="compositionally biased region" description="Polar residues" evidence="1">
    <location>
        <begin position="984"/>
        <end position="994"/>
    </location>
</feature>
<sequence length="1283" mass="139775">MMGFCPQGKDPGFGEFVGKVSKVLPVGCAFIECQEIKDLYDQDAYVHSSVMQQCGLQLGDEICFNVHVNATGRPQVSAPCWKRKRGWKRPWTEMQAEAQDVSAVSAPAQGKFGGKSVAKGSNGSWKPPAEEVPKASRSPSVADAEEPEPAGAEEVLATAGLSASEISECVRVLWQIQQAQELGRLDPNASCLRSLRKVLSQLSKQTFAHLPQKSQLDENERKRAEKDRKRERRQRQLEADKRFQENTQLRASRLAKLQALEESADTEKLQSSCRGSHEPLRIPDGPASTEAEDCTTSPADDGEQEYCRQQACYICKVRFSERHHFYSHLCQVCAALNFEKRHQSRDLFGRTCLVTGARVKIGFQVSTKLLRMGARVLATSRFPQDARKRYMAEPDAEQWLDRLEIIGADFRFLGGVEAMCAQLKRREPFLDIIVNNACQTVRRPAAYYAHLLRDEAHPSHPYPSLAKGPQFELEPQGSGQEQAELTTSCGFGHMGGSAALSQLLVLEEDQKEDALALPSGMRDVHGQQLDLRSTNSWLLKLGEVETPEAVEVFCINAMAPFIINSRLRGLLERSPHPDRYIINVSAMEGKFYRYKQPTHPHTNMAKAALNMMTRTSAEDLASNSGIFMNSVDTGWINDENPLPTAQRIAENHQFQTPIDEVDAAARILDPVLMGLDAVKSGHAPCRRARKGGAEELGDGPVWGCFLKDYKLSDPHSAMDSRVVMPVPKLSQKKCAASRLGQSCPNPLGQLLGYVLELNLAKERDLAPRSTAYVGLRLNASKSPGSTVDSGADAGEFLIGTIKIAARGFSMISCPDSGFEADVYIHRTIASPENFAVRDVVAFTFHMSEKGQPQADVVFRLSGFVPAGKTASFPPNMGTVTRVLPNGSGFIDCPEVSGVYGATPTHQVKRFRRATKYLGAVFVHGSVVEQCGLQTGDVLAFDVHVSKDGNPQVSAPCWVQAAAGNTQERRQSPPVVQLPAKGSYFSPSGKGQQPLSKGKGFGMGAATGPKVTLSKGGTMRVEAPTPGPPKGATSPVPFHPSGAGCKGKPGKQAGKPAPSPPGKGMKGKIQLPQAWKAQQALGGAPRPGPGRDTWSMKASANHIDSLDIDWMAPDFHAGRVSLIDLEKFVSLVRCPASGFSRDVYVHQSVADPSALSLNDVVCFKVHMNSKGLPQASAPFWKRVGIESSESFTRFGEFQGLVVRSEDGPISIDCPDVTQLHGRDAVMQEESAELCQLVEGNLICFDVRAPQQSAHLVGDLECEKRRNHGQPIMMCCLHVSLRLAG</sequence>
<feature type="region of interest" description="Disordered" evidence="1">
    <location>
        <begin position="983"/>
        <end position="1066"/>
    </location>
</feature>
<evidence type="ECO:0000256" key="1">
    <source>
        <dbReference type="SAM" id="MobiDB-lite"/>
    </source>
</evidence>
<feature type="region of interest" description="Disordered" evidence="1">
    <location>
        <begin position="266"/>
        <end position="300"/>
    </location>
</feature>
<dbReference type="PANTHER" id="PTHR43544:SF2">
    <property type="entry name" value="OXIDOREDUCTASE"/>
    <property type="match status" value="1"/>
</dbReference>
<dbReference type="InterPro" id="IPR051468">
    <property type="entry name" value="Fungal_SecMetab_SDRs"/>
</dbReference>
<dbReference type="PANTHER" id="PTHR43544">
    <property type="entry name" value="SHORT-CHAIN DEHYDROGENASE/REDUCTASE"/>
    <property type="match status" value="1"/>
</dbReference>
<dbReference type="Pfam" id="PF00106">
    <property type="entry name" value="adh_short"/>
    <property type="match status" value="1"/>
</dbReference>
<comment type="caution">
    <text evidence="2">The sequence shown here is derived from an EMBL/GenBank/DDBJ whole genome shotgun (WGS) entry which is preliminary data.</text>
</comment>
<dbReference type="InterPro" id="IPR036291">
    <property type="entry name" value="NAD(P)-bd_dom_sf"/>
</dbReference>
<dbReference type="GO" id="GO:0005737">
    <property type="term" value="C:cytoplasm"/>
    <property type="evidence" value="ECO:0007669"/>
    <property type="project" value="TreeGrafter"/>
</dbReference>
<feature type="region of interest" description="Disordered" evidence="1">
    <location>
        <begin position="112"/>
        <end position="153"/>
    </location>
</feature>
<name>A0A812MWJ4_9DINO</name>
<feature type="region of interest" description="Disordered" evidence="1">
    <location>
        <begin position="209"/>
        <end position="243"/>
    </location>
</feature>
<reference evidence="2" key="1">
    <citation type="submission" date="2021-02" db="EMBL/GenBank/DDBJ databases">
        <authorList>
            <person name="Dougan E. K."/>
            <person name="Rhodes N."/>
            <person name="Thang M."/>
            <person name="Chan C."/>
        </authorList>
    </citation>
    <scope>NUCLEOTIDE SEQUENCE</scope>
</reference>
<dbReference type="SUPFAM" id="SSF51735">
    <property type="entry name" value="NAD(P)-binding Rossmann-fold domains"/>
    <property type="match status" value="1"/>
</dbReference>
<dbReference type="GO" id="GO:0016491">
    <property type="term" value="F:oxidoreductase activity"/>
    <property type="evidence" value="ECO:0007669"/>
    <property type="project" value="TreeGrafter"/>
</dbReference>
<proteinExistence type="predicted"/>
<dbReference type="InterPro" id="IPR002347">
    <property type="entry name" value="SDR_fam"/>
</dbReference>
<dbReference type="Gene3D" id="3.40.50.720">
    <property type="entry name" value="NAD(P)-binding Rossmann-like Domain"/>
    <property type="match status" value="1"/>
</dbReference>
<feature type="compositionally biased region" description="Basic and acidic residues" evidence="1">
    <location>
        <begin position="215"/>
        <end position="243"/>
    </location>
</feature>
<gene>
    <name evidence="2" type="ORF">SNEC2469_LOCUS6432</name>
</gene>
<evidence type="ECO:0000313" key="2">
    <source>
        <dbReference type="EMBL" id="CAE7269642.1"/>
    </source>
</evidence>